<dbReference type="Proteomes" id="UP000228495">
    <property type="component" value="Unassembled WGS sequence"/>
</dbReference>
<protein>
    <recommendedName>
        <fullName evidence="3">Methyltransferase</fullName>
    </recommendedName>
</protein>
<sequence>MTYSCLICQNQKLFKVYEQGSYRIMKCPNCGFGVLDPYPTIEQANTIYSPDYFDDKKSPDFIKDATRKYNYVNKHLQASSKILDFGGGVGDFVGVAKKGGYQLYAYDVSTYAMEHVHKTFNIPTYTPPLSVDLFSKSQFDAIVAFDVIEHLPNFREVLNFFYVWLTEKSEPKQSGKLFMTMPNIDSWDTKLMGKYSYGYKKIPQHINYFSPQSISIVAKEAGFTVDEIKLWGFERSLDFVFSKLKLERLRHITHQLGIANLTFYYPMHDMMVSLSKNND</sequence>
<evidence type="ECO:0000313" key="2">
    <source>
        <dbReference type="Proteomes" id="UP000228495"/>
    </source>
</evidence>
<dbReference type="InterPro" id="IPR029063">
    <property type="entry name" value="SAM-dependent_MTases_sf"/>
</dbReference>
<comment type="caution">
    <text evidence="1">The sequence shown here is derived from an EMBL/GenBank/DDBJ whole genome shotgun (WGS) entry which is preliminary data.</text>
</comment>
<evidence type="ECO:0000313" key="1">
    <source>
        <dbReference type="EMBL" id="PIP56281.1"/>
    </source>
</evidence>
<gene>
    <name evidence="1" type="ORF">COX05_03865</name>
</gene>
<dbReference type="AlphaFoldDB" id="A0A2H0BF62"/>
<accession>A0A2H0BF62</accession>
<reference evidence="1 2" key="1">
    <citation type="submission" date="2017-09" db="EMBL/GenBank/DDBJ databases">
        <title>Depth-based differentiation of microbial function through sediment-hosted aquifers and enrichment of novel symbionts in the deep terrestrial subsurface.</title>
        <authorList>
            <person name="Probst A.J."/>
            <person name="Ladd B."/>
            <person name="Jarett J.K."/>
            <person name="Geller-Mcgrath D.E."/>
            <person name="Sieber C.M."/>
            <person name="Emerson J.B."/>
            <person name="Anantharaman K."/>
            <person name="Thomas B.C."/>
            <person name="Malmstrom R."/>
            <person name="Stieglmeier M."/>
            <person name="Klingl A."/>
            <person name="Woyke T."/>
            <person name="Ryan C.M."/>
            <person name="Banfield J.F."/>
        </authorList>
    </citation>
    <scope>NUCLEOTIDE SEQUENCE [LARGE SCALE GENOMIC DNA]</scope>
    <source>
        <strain evidence="1">CG22_combo_CG10-13_8_21_14_all_39_12</strain>
    </source>
</reference>
<organism evidence="1 2">
    <name type="scientific">candidate division WWE3 bacterium CG22_combo_CG10-13_8_21_14_all_39_12</name>
    <dbReference type="NCBI Taxonomy" id="1975094"/>
    <lineage>
        <taxon>Bacteria</taxon>
        <taxon>Katanobacteria</taxon>
    </lineage>
</organism>
<name>A0A2H0BF62_UNCKA</name>
<dbReference type="SUPFAM" id="SSF53335">
    <property type="entry name" value="S-adenosyl-L-methionine-dependent methyltransferases"/>
    <property type="match status" value="1"/>
</dbReference>
<proteinExistence type="predicted"/>
<dbReference type="Pfam" id="PF13489">
    <property type="entry name" value="Methyltransf_23"/>
    <property type="match status" value="1"/>
</dbReference>
<evidence type="ECO:0008006" key="3">
    <source>
        <dbReference type="Google" id="ProtNLM"/>
    </source>
</evidence>
<dbReference type="Gene3D" id="3.40.50.150">
    <property type="entry name" value="Vaccinia Virus protein VP39"/>
    <property type="match status" value="1"/>
</dbReference>
<dbReference type="EMBL" id="PCSU01000067">
    <property type="protein sequence ID" value="PIP56281.1"/>
    <property type="molecule type" value="Genomic_DNA"/>
</dbReference>